<keyword evidence="1" id="KW-0732">Signal</keyword>
<dbReference type="Proteomes" id="UP001265700">
    <property type="component" value="Unassembled WGS sequence"/>
</dbReference>
<keyword evidence="4" id="KW-1185">Reference proteome</keyword>
<sequence length="803" mass="89498">MGAIFELTQLARSLQGVLAVLALGGAYVPAAVAQSNDEPGNGSSAVRLQTSPLLQENLPPEAKEQTPTFVSGDQLEGKTDGVTVIEGSAELRRHDTVIRADKLEFDQRTSDAKATGNVLINRNGDRFEGPELQINTQTKEGYFDRPSFSLPRTDGFGDAKRVDFLADDKLLAHEARYSTCPRTPGLSWAPDWLVRASKIELDNVEEVGTATGAVLEFKGVPFLAAPYLSFPLSDKRKSGALPPSLGTDTQSGVQVTTPYYLNLAPNYDATLYPTVMSKRGVDLAGEFRYLQPTYAGQVRAAYMPSDRLRDDDRWAYSVRHAQQLLMEPLGISGPVSFRANLNRVSDSNYWRDFPRTGTSLLSRLLPNDLSLGWSRGPWSASAGAYTWQALQDIDATFTPPYDRLPSVGLAYKKSNETIAGLSGWDWSIQSNFTRFQRSIRARATAEEIKSSGDRALAVAEITRRWQTPGWYIQPKARLHATSYQFDSEIGGRTSANRVLPTFSLDNGLIFERPASFFGRSFIQTLEPRAFFTWTPYRDQSDLPVYDTAARNFNLSSLFTENTLGGNDRITDTRAITLGVNTRLIDPDKGAEIVRLGVAQRYMLEDENVTLPGREPVTERISDMLFGARIQWHPSWSTDLNVQYNPKSRDAVRTTLGGRYNPGPFKTLSVAYRQTKGSSEQVDLGWQWPLSSLGSPDREPVPGRALGPGQWYSVGRINYSVPDKKVVDLVAGFEYDAGCWLGRVVLERLQLSRSTSNQRILFQLEFTGFSRIGASSLQTLQEQVPRYKYLREEIDPPSRFQNYD</sequence>
<keyword evidence="1" id="KW-0998">Cell outer membrane</keyword>
<gene>
    <name evidence="1" type="primary">lptD</name>
    <name evidence="3" type="ORF">J2W49_005156</name>
</gene>
<dbReference type="Gene3D" id="2.60.450.10">
    <property type="entry name" value="Lipopolysaccharide (LPS) transport protein A like domain"/>
    <property type="match status" value="1"/>
</dbReference>
<dbReference type="HAMAP" id="MF_01411">
    <property type="entry name" value="LPS_assembly_LptD"/>
    <property type="match status" value="1"/>
</dbReference>
<dbReference type="PANTHER" id="PTHR30189:SF1">
    <property type="entry name" value="LPS-ASSEMBLY PROTEIN LPTD"/>
    <property type="match status" value="1"/>
</dbReference>
<comment type="caution">
    <text evidence="1">Lacks conserved residue(s) required for the propagation of feature annotation.</text>
</comment>
<reference evidence="3 4" key="1">
    <citation type="submission" date="2023-07" db="EMBL/GenBank/DDBJ databases">
        <title>Sorghum-associated microbial communities from plants grown in Nebraska, USA.</title>
        <authorList>
            <person name="Schachtman D."/>
        </authorList>
    </citation>
    <scope>NUCLEOTIDE SEQUENCE [LARGE SCALE GENOMIC DNA]</scope>
    <source>
        <strain evidence="3 4">4249</strain>
    </source>
</reference>
<protein>
    <recommendedName>
        <fullName evidence="1">LPS-assembly protein LptD</fullName>
    </recommendedName>
</protein>
<dbReference type="EMBL" id="JAVDWU010000018">
    <property type="protein sequence ID" value="MDR7153176.1"/>
    <property type="molecule type" value="Genomic_DNA"/>
</dbReference>
<accession>A0ABU1WV10</accession>
<dbReference type="InterPro" id="IPR007543">
    <property type="entry name" value="LptD_C"/>
</dbReference>
<comment type="subcellular location">
    <subcellularLocation>
        <location evidence="1">Cell outer membrane</location>
    </subcellularLocation>
</comment>
<feature type="domain" description="LptD C-terminal" evidence="2">
    <location>
        <begin position="312"/>
        <end position="689"/>
    </location>
</feature>
<dbReference type="Pfam" id="PF04453">
    <property type="entry name" value="LptD"/>
    <property type="match status" value="1"/>
</dbReference>
<comment type="subunit">
    <text evidence="1">Component of the lipopolysaccharide transport and assembly complex. Interacts with LptE and LptA.</text>
</comment>
<evidence type="ECO:0000256" key="1">
    <source>
        <dbReference type="HAMAP-Rule" id="MF_01411"/>
    </source>
</evidence>
<dbReference type="PANTHER" id="PTHR30189">
    <property type="entry name" value="LPS-ASSEMBLY PROTEIN"/>
    <property type="match status" value="1"/>
</dbReference>
<dbReference type="InterPro" id="IPR020889">
    <property type="entry name" value="LipoPS_assembly_LptD"/>
</dbReference>
<comment type="function">
    <text evidence="1">Together with LptE, is involved in the assembly of lipopolysaccharide (LPS) at the surface of the outer membrane.</text>
</comment>
<evidence type="ECO:0000313" key="4">
    <source>
        <dbReference type="Proteomes" id="UP001265700"/>
    </source>
</evidence>
<keyword evidence="1" id="KW-0472">Membrane</keyword>
<dbReference type="RefSeq" id="WP_310322706.1">
    <property type="nucleotide sequence ID" value="NZ_JAVDWU010000018.1"/>
</dbReference>
<organism evidence="3 4">
    <name type="scientific">Hydrogenophaga palleronii</name>
    <dbReference type="NCBI Taxonomy" id="65655"/>
    <lineage>
        <taxon>Bacteria</taxon>
        <taxon>Pseudomonadati</taxon>
        <taxon>Pseudomonadota</taxon>
        <taxon>Betaproteobacteria</taxon>
        <taxon>Burkholderiales</taxon>
        <taxon>Comamonadaceae</taxon>
        <taxon>Hydrogenophaga</taxon>
    </lineage>
</organism>
<evidence type="ECO:0000259" key="2">
    <source>
        <dbReference type="Pfam" id="PF04453"/>
    </source>
</evidence>
<evidence type="ECO:0000313" key="3">
    <source>
        <dbReference type="EMBL" id="MDR7153176.1"/>
    </source>
</evidence>
<comment type="similarity">
    <text evidence="1">Belongs to the LptD family.</text>
</comment>
<dbReference type="InterPro" id="IPR050218">
    <property type="entry name" value="LptD"/>
</dbReference>
<name>A0ABU1WV10_9BURK</name>
<comment type="caution">
    <text evidence="3">The sequence shown here is derived from an EMBL/GenBank/DDBJ whole genome shotgun (WGS) entry which is preliminary data.</text>
</comment>
<proteinExistence type="inferred from homology"/>